<gene>
    <name evidence="1" type="ORF">MLD38_009022</name>
</gene>
<sequence length="252" mass="27214">MLDALSFLKLLWRPTPTPIPAANDTPSSFADTDDDNDNDDADSFFELDVALSDVDAKSCDSPKVPIHVDEDCIVLKSHKCISTPVSPISILRSSPSFRGPMFGRSRAAAGEETGDVNRAAKKSARLFTARLDDGPQRRNNAGPKDGFMKYMKKSFKVSYVGGTSRRYGYGGNEDKGSAASRLSPWSSPGLPLKKGRPESGIRVMGKSKSAVSSSSGADVNGRGRRNDVMAEQQEGIYGAILHCKKSYYPPSQ</sequence>
<name>A0ACB9RXI2_9MYRT</name>
<evidence type="ECO:0000313" key="1">
    <source>
        <dbReference type="EMBL" id="KAI4383147.1"/>
    </source>
</evidence>
<proteinExistence type="predicted"/>
<evidence type="ECO:0000313" key="2">
    <source>
        <dbReference type="Proteomes" id="UP001057402"/>
    </source>
</evidence>
<organism evidence="1 2">
    <name type="scientific">Melastoma candidum</name>
    <dbReference type="NCBI Taxonomy" id="119954"/>
    <lineage>
        <taxon>Eukaryota</taxon>
        <taxon>Viridiplantae</taxon>
        <taxon>Streptophyta</taxon>
        <taxon>Embryophyta</taxon>
        <taxon>Tracheophyta</taxon>
        <taxon>Spermatophyta</taxon>
        <taxon>Magnoliopsida</taxon>
        <taxon>eudicotyledons</taxon>
        <taxon>Gunneridae</taxon>
        <taxon>Pentapetalae</taxon>
        <taxon>rosids</taxon>
        <taxon>malvids</taxon>
        <taxon>Myrtales</taxon>
        <taxon>Melastomataceae</taxon>
        <taxon>Melastomatoideae</taxon>
        <taxon>Melastomateae</taxon>
        <taxon>Melastoma</taxon>
    </lineage>
</organism>
<keyword evidence="2" id="KW-1185">Reference proteome</keyword>
<comment type="caution">
    <text evidence="1">The sequence shown here is derived from an EMBL/GenBank/DDBJ whole genome shotgun (WGS) entry which is preliminary data.</text>
</comment>
<reference evidence="2" key="1">
    <citation type="journal article" date="2023" name="Front. Plant Sci.">
        <title>Chromosomal-level genome assembly of Melastoma candidum provides insights into trichome evolution.</title>
        <authorList>
            <person name="Zhong Y."/>
            <person name="Wu W."/>
            <person name="Sun C."/>
            <person name="Zou P."/>
            <person name="Liu Y."/>
            <person name="Dai S."/>
            <person name="Zhou R."/>
        </authorList>
    </citation>
    <scope>NUCLEOTIDE SEQUENCE [LARGE SCALE GENOMIC DNA]</scope>
</reference>
<dbReference type="Proteomes" id="UP001057402">
    <property type="component" value="Chromosome 3"/>
</dbReference>
<accession>A0ACB9RXI2</accession>
<protein>
    <submittedName>
        <fullName evidence="1">Uncharacterized protein</fullName>
    </submittedName>
</protein>
<dbReference type="EMBL" id="CM042882">
    <property type="protein sequence ID" value="KAI4383147.1"/>
    <property type="molecule type" value="Genomic_DNA"/>
</dbReference>